<sequence>MLACLSQSSYLKAQGGTSGSQRLSDCISSNSVADGVTPATTAGQGKAWGRPDGVDKVMEASCKSPTAQPATSLQRAFLLRPGNALGRGCLVIYMTVKGTGRQGRRHPGVTAGDVVDVAEWTEYKGTHTCTRP</sequence>
<dbReference type="GeneID" id="39589605"/>
<dbReference type="RefSeq" id="XP_028479575.1">
    <property type="nucleotide sequence ID" value="XM_028620603.1"/>
</dbReference>
<reference evidence="1 2" key="1">
    <citation type="submission" date="2018-11" db="EMBL/GenBank/DDBJ databases">
        <title>Genome sequence of Apiotrichum porosum DSM 27194.</title>
        <authorList>
            <person name="Aliyu H."/>
            <person name="Gorte O."/>
            <person name="Ochsenreither K."/>
        </authorList>
    </citation>
    <scope>NUCLEOTIDE SEQUENCE [LARGE SCALE GENOMIC DNA]</scope>
    <source>
        <strain evidence="1 2">DSM 27194</strain>
    </source>
</reference>
<comment type="caution">
    <text evidence="1">The sequence shown here is derived from an EMBL/GenBank/DDBJ whole genome shotgun (WGS) entry which is preliminary data.</text>
</comment>
<dbReference type="Proteomes" id="UP000279236">
    <property type="component" value="Unassembled WGS sequence"/>
</dbReference>
<gene>
    <name evidence="1" type="ORF">EHS24_005062</name>
</gene>
<organism evidence="1 2">
    <name type="scientific">Apiotrichum porosum</name>
    <dbReference type="NCBI Taxonomy" id="105984"/>
    <lineage>
        <taxon>Eukaryota</taxon>
        <taxon>Fungi</taxon>
        <taxon>Dikarya</taxon>
        <taxon>Basidiomycota</taxon>
        <taxon>Agaricomycotina</taxon>
        <taxon>Tremellomycetes</taxon>
        <taxon>Trichosporonales</taxon>
        <taxon>Trichosporonaceae</taxon>
        <taxon>Apiotrichum</taxon>
    </lineage>
</organism>
<keyword evidence="2" id="KW-1185">Reference proteome</keyword>
<accession>A0A427Y6S8</accession>
<dbReference type="EMBL" id="RSCE01000002">
    <property type="protein sequence ID" value="RSH86790.1"/>
    <property type="molecule type" value="Genomic_DNA"/>
</dbReference>
<proteinExistence type="predicted"/>
<name>A0A427Y6S8_9TREE</name>
<dbReference type="AlphaFoldDB" id="A0A427Y6S8"/>
<evidence type="ECO:0000313" key="1">
    <source>
        <dbReference type="EMBL" id="RSH86790.1"/>
    </source>
</evidence>
<evidence type="ECO:0000313" key="2">
    <source>
        <dbReference type="Proteomes" id="UP000279236"/>
    </source>
</evidence>
<protein>
    <submittedName>
        <fullName evidence="1">Uncharacterized protein</fullName>
    </submittedName>
</protein>